<gene>
    <name evidence="1" type="ORF">FBU59_004471</name>
</gene>
<dbReference type="Proteomes" id="UP001150603">
    <property type="component" value="Unassembled WGS sequence"/>
</dbReference>
<reference evidence="1" key="1">
    <citation type="submission" date="2022-07" db="EMBL/GenBank/DDBJ databases">
        <title>Phylogenomic reconstructions and comparative analyses of Kickxellomycotina fungi.</title>
        <authorList>
            <person name="Reynolds N.K."/>
            <person name="Stajich J.E."/>
            <person name="Barry K."/>
            <person name="Grigoriev I.V."/>
            <person name="Crous P."/>
            <person name="Smith M.E."/>
        </authorList>
    </citation>
    <scope>NUCLEOTIDE SEQUENCE</scope>
    <source>
        <strain evidence="1">NRRL 5244</strain>
    </source>
</reference>
<keyword evidence="2" id="KW-1185">Reference proteome</keyword>
<evidence type="ECO:0000313" key="2">
    <source>
        <dbReference type="Proteomes" id="UP001150603"/>
    </source>
</evidence>
<comment type="caution">
    <text evidence="1">The sequence shown here is derived from an EMBL/GenBank/DDBJ whole genome shotgun (WGS) entry which is preliminary data.</text>
</comment>
<dbReference type="EMBL" id="JANBPW010003211">
    <property type="protein sequence ID" value="KAJ1938329.1"/>
    <property type="molecule type" value="Genomic_DNA"/>
</dbReference>
<name>A0ACC1J5E7_9FUNG</name>
<proteinExistence type="predicted"/>
<feature type="non-terminal residue" evidence="1">
    <location>
        <position position="89"/>
    </location>
</feature>
<evidence type="ECO:0000313" key="1">
    <source>
        <dbReference type="EMBL" id="KAJ1938329.1"/>
    </source>
</evidence>
<protein>
    <submittedName>
        <fullName evidence="1">Uncharacterized protein</fullName>
    </submittedName>
</protein>
<accession>A0ACC1J5E7</accession>
<sequence length="89" mass="10195">MNPEERANYIDDEEVEHEETYVDENDVAEDIEDSGEPMDDDMMDEDDNQEAGPSANDEVLLEDDSIQGFFTHKEPVFSIDMHPTDQNVV</sequence>
<organism evidence="1 2">
    <name type="scientific">Linderina macrospora</name>
    <dbReference type="NCBI Taxonomy" id="4868"/>
    <lineage>
        <taxon>Eukaryota</taxon>
        <taxon>Fungi</taxon>
        <taxon>Fungi incertae sedis</taxon>
        <taxon>Zoopagomycota</taxon>
        <taxon>Kickxellomycotina</taxon>
        <taxon>Kickxellomycetes</taxon>
        <taxon>Kickxellales</taxon>
        <taxon>Kickxellaceae</taxon>
        <taxon>Linderina</taxon>
    </lineage>
</organism>